<proteinExistence type="predicted"/>
<feature type="transmembrane region" description="Helical" evidence="1">
    <location>
        <begin position="50"/>
        <end position="77"/>
    </location>
</feature>
<keyword evidence="3" id="KW-1185">Reference proteome</keyword>
<protein>
    <submittedName>
        <fullName evidence="2">DUF3742 family protein</fullName>
    </submittedName>
</protein>
<sequence length="124" mass="14112">MKTAAQTTFPERVGRTLGRLWRGCVRLDRRAMQGLVAKGWKPGVAKGVMLIVKIAAFAVLLYAAFWMALLLLCIVVVARMAWQHDSDDDADFLGRKAEERDHREGLFYHPAMHDDDPDPRFKDD</sequence>
<evidence type="ECO:0000313" key="2">
    <source>
        <dbReference type="EMBL" id="MFC5768497.1"/>
    </source>
</evidence>
<evidence type="ECO:0000256" key="1">
    <source>
        <dbReference type="SAM" id="Phobius"/>
    </source>
</evidence>
<organism evidence="2 3">
    <name type="scientific">Thauera sinica</name>
    <dbReference type="NCBI Taxonomy" id="2665146"/>
    <lineage>
        <taxon>Bacteria</taxon>
        <taxon>Pseudomonadati</taxon>
        <taxon>Pseudomonadota</taxon>
        <taxon>Betaproteobacteria</taxon>
        <taxon>Rhodocyclales</taxon>
        <taxon>Zoogloeaceae</taxon>
        <taxon>Thauera</taxon>
    </lineage>
</organism>
<comment type="caution">
    <text evidence="2">The sequence shown here is derived from an EMBL/GenBank/DDBJ whole genome shotgun (WGS) entry which is preliminary data.</text>
</comment>
<evidence type="ECO:0000313" key="3">
    <source>
        <dbReference type="Proteomes" id="UP001595974"/>
    </source>
</evidence>
<reference evidence="3" key="1">
    <citation type="journal article" date="2019" name="Int. J. Syst. Evol. Microbiol.">
        <title>The Global Catalogue of Microorganisms (GCM) 10K type strain sequencing project: providing services to taxonomists for standard genome sequencing and annotation.</title>
        <authorList>
            <consortium name="The Broad Institute Genomics Platform"/>
            <consortium name="The Broad Institute Genome Sequencing Center for Infectious Disease"/>
            <person name="Wu L."/>
            <person name="Ma J."/>
        </authorList>
    </citation>
    <scope>NUCLEOTIDE SEQUENCE [LARGE SCALE GENOMIC DNA]</scope>
    <source>
        <strain evidence="3">SHR3</strain>
    </source>
</reference>
<name>A0ABW1AMJ2_9RHOO</name>
<keyword evidence="1" id="KW-1133">Transmembrane helix</keyword>
<keyword evidence="1" id="KW-0472">Membrane</keyword>
<dbReference type="RefSeq" id="WP_096450662.1">
    <property type="nucleotide sequence ID" value="NZ_JBHSOG010000011.1"/>
</dbReference>
<dbReference type="EMBL" id="JBHSOG010000011">
    <property type="protein sequence ID" value="MFC5768497.1"/>
    <property type="molecule type" value="Genomic_DNA"/>
</dbReference>
<dbReference type="InterPro" id="IPR022213">
    <property type="entry name" value="DUF3742"/>
</dbReference>
<gene>
    <name evidence="2" type="ORF">ACFPTN_03840</name>
</gene>
<dbReference type="Pfam" id="PF12553">
    <property type="entry name" value="DUF3742"/>
    <property type="match status" value="1"/>
</dbReference>
<accession>A0ABW1AMJ2</accession>
<keyword evidence="1" id="KW-0812">Transmembrane</keyword>
<dbReference type="Proteomes" id="UP001595974">
    <property type="component" value="Unassembled WGS sequence"/>
</dbReference>